<dbReference type="Proteomes" id="UP000282818">
    <property type="component" value="Unassembled WGS sequence"/>
</dbReference>
<evidence type="ECO:0000256" key="1">
    <source>
        <dbReference type="SAM" id="SignalP"/>
    </source>
</evidence>
<reference evidence="2 3" key="1">
    <citation type="submission" date="2019-01" db="EMBL/GenBank/DDBJ databases">
        <authorList>
            <person name="Chen W.-M."/>
        </authorList>
    </citation>
    <scope>NUCLEOTIDE SEQUENCE [LARGE SCALE GENOMIC DNA]</scope>
    <source>
        <strain evidence="2 3">HPM-16</strain>
    </source>
</reference>
<gene>
    <name evidence="2" type="ORF">EOE65_15425</name>
</gene>
<feature type="signal peptide" evidence="1">
    <location>
        <begin position="1"/>
        <end position="22"/>
    </location>
</feature>
<keyword evidence="1" id="KW-0732">Signal</keyword>
<name>A0A437Q4Y3_9GAMM</name>
<dbReference type="AlphaFoldDB" id="A0A437Q4Y3"/>
<evidence type="ECO:0000313" key="2">
    <source>
        <dbReference type="EMBL" id="RVU29560.1"/>
    </source>
</evidence>
<feature type="chain" id="PRO_5018980619" evidence="1">
    <location>
        <begin position="23"/>
        <end position="104"/>
    </location>
</feature>
<keyword evidence="3" id="KW-1185">Reference proteome</keyword>
<dbReference type="EMBL" id="SACQ01000008">
    <property type="protein sequence ID" value="RVU29560.1"/>
    <property type="molecule type" value="Genomic_DNA"/>
</dbReference>
<comment type="caution">
    <text evidence="2">The sequence shown here is derived from an EMBL/GenBank/DDBJ whole genome shotgun (WGS) entry which is preliminary data.</text>
</comment>
<protein>
    <submittedName>
        <fullName evidence="2">Uncharacterized protein</fullName>
    </submittedName>
</protein>
<accession>A0A437Q4Y3</accession>
<proteinExistence type="predicted"/>
<evidence type="ECO:0000313" key="3">
    <source>
        <dbReference type="Proteomes" id="UP000282818"/>
    </source>
</evidence>
<organism evidence="2 3">
    <name type="scientific">Neptunomonas marina</name>
    <dbReference type="NCBI Taxonomy" id="1815562"/>
    <lineage>
        <taxon>Bacteria</taxon>
        <taxon>Pseudomonadati</taxon>
        <taxon>Pseudomonadota</taxon>
        <taxon>Gammaproteobacteria</taxon>
        <taxon>Oceanospirillales</taxon>
        <taxon>Oceanospirillaceae</taxon>
        <taxon>Neptunomonas</taxon>
    </lineage>
</organism>
<dbReference type="RefSeq" id="WP_127695356.1">
    <property type="nucleotide sequence ID" value="NZ_SACQ01000008.1"/>
</dbReference>
<sequence>MRPLKKAIFAGAMLATSSFSHAGLIGVQHVVITSALAAMGNSEGYIQVGEFEAFETGSGINVAHQANGGSASSLSFWGAIRRCKRLMATSAICSTLWATPQVSS</sequence>